<evidence type="ECO:0000256" key="10">
    <source>
        <dbReference type="ARBA" id="ARBA00031590"/>
    </source>
</evidence>
<evidence type="ECO:0000256" key="5">
    <source>
        <dbReference type="ARBA" id="ARBA00023136"/>
    </source>
</evidence>
<keyword evidence="12" id="KW-1133">Transmembrane helix</keyword>
<keyword evidence="12" id="KW-0812">Transmembrane</keyword>
<dbReference type="PANTHER" id="PTHR10036:SF13">
    <property type="entry name" value="CD59 MOLECULE (CD59 BLOOD GROUP)"/>
    <property type="match status" value="1"/>
</dbReference>
<dbReference type="SMART" id="SM00134">
    <property type="entry name" value="LU"/>
    <property type="match status" value="1"/>
</dbReference>
<evidence type="ECO:0000256" key="8">
    <source>
        <dbReference type="ARBA" id="ARBA00023288"/>
    </source>
</evidence>
<evidence type="ECO:0000256" key="12">
    <source>
        <dbReference type="SAM" id="Phobius"/>
    </source>
</evidence>
<dbReference type="Gene3D" id="2.10.60.10">
    <property type="entry name" value="CD59"/>
    <property type="match status" value="1"/>
</dbReference>
<dbReference type="InterPro" id="IPR045860">
    <property type="entry name" value="Snake_toxin-like_sf"/>
</dbReference>
<evidence type="ECO:0000256" key="3">
    <source>
        <dbReference type="ARBA" id="ARBA00022622"/>
    </source>
</evidence>
<feature type="domain" description="UPAR/Ly6" evidence="14">
    <location>
        <begin position="22"/>
        <end position="102"/>
    </location>
</feature>
<evidence type="ECO:0000313" key="16">
    <source>
        <dbReference type="Proteomes" id="UP000261520"/>
    </source>
</evidence>
<dbReference type="AlphaFoldDB" id="A0A3B3ZUI7"/>
<dbReference type="SUPFAM" id="SSF57302">
    <property type="entry name" value="Snake toxin-like"/>
    <property type="match status" value="1"/>
</dbReference>
<protein>
    <recommendedName>
        <fullName evidence="10">MAC-inhibitory protein</fullName>
    </recommendedName>
    <alternativeName>
        <fullName evidence="11">Membrane attack complex inhibition factor</fullName>
    </alternativeName>
    <alternativeName>
        <fullName evidence="9">Protectin</fullName>
    </alternativeName>
</protein>
<feature type="signal peptide" evidence="13">
    <location>
        <begin position="1"/>
        <end position="21"/>
    </location>
</feature>
<comment type="subcellular location">
    <subcellularLocation>
        <location evidence="1">Membrane</location>
        <topology evidence="1">Lipid-anchor</topology>
        <topology evidence="1">GPI-anchor</topology>
    </subcellularLocation>
</comment>
<evidence type="ECO:0000256" key="7">
    <source>
        <dbReference type="ARBA" id="ARBA00023180"/>
    </source>
</evidence>
<dbReference type="Ensembl" id="ENSPMGT00000008628.1">
    <property type="protein sequence ID" value="ENSPMGP00000008109.1"/>
    <property type="gene ID" value="ENSPMGG00000006707.1"/>
</dbReference>
<dbReference type="Pfam" id="PF25152">
    <property type="entry name" value="CD59"/>
    <property type="match status" value="1"/>
</dbReference>
<keyword evidence="7" id="KW-0325">Glycoprotein</keyword>
<dbReference type="STRING" id="409849.ENSPMGP00000008109"/>
<organism evidence="15 16">
    <name type="scientific">Periophthalmus magnuspinnatus</name>
    <dbReference type="NCBI Taxonomy" id="409849"/>
    <lineage>
        <taxon>Eukaryota</taxon>
        <taxon>Metazoa</taxon>
        <taxon>Chordata</taxon>
        <taxon>Craniata</taxon>
        <taxon>Vertebrata</taxon>
        <taxon>Euteleostomi</taxon>
        <taxon>Actinopterygii</taxon>
        <taxon>Neopterygii</taxon>
        <taxon>Teleostei</taxon>
        <taxon>Neoteleostei</taxon>
        <taxon>Acanthomorphata</taxon>
        <taxon>Gobiaria</taxon>
        <taxon>Gobiiformes</taxon>
        <taxon>Gobioidei</taxon>
        <taxon>Gobiidae</taxon>
        <taxon>Oxudercinae</taxon>
        <taxon>Periophthalmus</taxon>
    </lineage>
</organism>
<dbReference type="InterPro" id="IPR016054">
    <property type="entry name" value="LY6_UPA_recep-like"/>
</dbReference>
<keyword evidence="16" id="KW-1185">Reference proteome</keyword>
<dbReference type="Proteomes" id="UP000261520">
    <property type="component" value="Unplaced"/>
</dbReference>
<dbReference type="RefSeq" id="XP_033834776.1">
    <property type="nucleotide sequence ID" value="XM_033978885.2"/>
</dbReference>
<dbReference type="CTD" id="12509"/>
<evidence type="ECO:0000256" key="13">
    <source>
        <dbReference type="SAM" id="SignalP"/>
    </source>
</evidence>
<evidence type="ECO:0000256" key="11">
    <source>
        <dbReference type="ARBA" id="ARBA00031867"/>
    </source>
</evidence>
<dbReference type="PANTHER" id="PTHR10036">
    <property type="entry name" value="CD59 GLYCOPROTEIN"/>
    <property type="match status" value="1"/>
</dbReference>
<proteinExistence type="predicted"/>
<evidence type="ECO:0000256" key="2">
    <source>
        <dbReference type="ARBA" id="ARBA00011481"/>
    </source>
</evidence>
<sequence>MKHSLGLTLVLLSALLSLGQCIQCYSCQDYTGSCSKTKVCSQDDACLTLKARGGDTYRSCMKYDKCEFDHLSIVYSQIPSFTFDCCTTNLCNSAPAASASILVGLLCSLLAMWWTAH</sequence>
<evidence type="ECO:0000256" key="6">
    <source>
        <dbReference type="ARBA" id="ARBA00023157"/>
    </source>
</evidence>
<evidence type="ECO:0000259" key="14">
    <source>
        <dbReference type="SMART" id="SM00134"/>
    </source>
</evidence>
<keyword evidence="6" id="KW-1015">Disulfide bond</keyword>
<evidence type="ECO:0000313" key="15">
    <source>
        <dbReference type="Ensembl" id="ENSPMGP00000008109.1"/>
    </source>
</evidence>
<keyword evidence="5 12" id="KW-0472">Membrane</keyword>
<dbReference type="GO" id="GO:0098552">
    <property type="term" value="C:side of membrane"/>
    <property type="evidence" value="ECO:0007669"/>
    <property type="project" value="UniProtKB-KW"/>
</dbReference>
<reference evidence="15" key="2">
    <citation type="submission" date="2025-09" db="UniProtKB">
        <authorList>
            <consortium name="Ensembl"/>
        </authorList>
    </citation>
    <scope>IDENTIFICATION</scope>
</reference>
<name>A0A3B3ZUI7_9GOBI</name>
<dbReference type="RefSeq" id="XP_033834767.1">
    <property type="nucleotide sequence ID" value="XM_033978876.2"/>
</dbReference>
<evidence type="ECO:0000256" key="9">
    <source>
        <dbReference type="ARBA" id="ARBA00029920"/>
    </source>
</evidence>
<keyword evidence="3" id="KW-0336">GPI-anchor</keyword>
<evidence type="ECO:0000256" key="1">
    <source>
        <dbReference type="ARBA" id="ARBA00004589"/>
    </source>
</evidence>
<dbReference type="InterPro" id="IPR056949">
    <property type="entry name" value="CD59"/>
</dbReference>
<dbReference type="OrthoDB" id="10011411at2759"/>
<keyword evidence="8" id="KW-0449">Lipoprotein</keyword>
<dbReference type="CDD" id="cd23554">
    <property type="entry name" value="TFP_LU_ECD_CD59"/>
    <property type="match status" value="1"/>
</dbReference>
<dbReference type="GeneID" id="117381843"/>
<reference evidence="15" key="1">
    <citation type="submission" date="2025-08" db="UniProtKB">
        <authorList>
            <consortium name="Ensembl"/>
        </authorList>
    </citation>
    <scope>IDENTIFICATION</scope>
</reference>
<keyword evidence="4 13" id="KW-0732">Signal</keyword>
<comment type="subunit">
    <text evidence="2">Interacts with T-cell surface antigen CD2.</text>
</comment>
<feature type="transmembrane region" description="Helical" evidence="12">
    <location>
        <begin position="96"/>
        <end position="116"/>
    </location>
</feature>
<accession>A0A3B3ZUI7</accession>
<evidence type="ECO:0000256" key="4">
    <source>
        <dbReference type="ARBA" id="ARBA00022729"/>
    </source>
</evidence>
<feature type="chain" id="PRO_5017263144" description="MAC-inhibitory protein" evidence="13">
    <location>
        <begin position="22"/>
        <end position="117"/>
    </location>
</feature>